<dbReference type="InterPro" id="IPR009057">
    <property type="entry name" value="Homeodomain-like_sf"/>
</dbReference>
<dbReference type="SUPFAM" id="SSF46689">
    <property type="entry name" value="Homeodomain-like"/>
    <property type="match status" value="1"/>
</dbReference>
<dbReference type="Proteomes" id="UP000051647">
    <property type="component" value="Unassembled WGS sequence"/>
</dbReference>
<dbReference type="STRING" id="1423815.FC27_GL001901"/>
<dbReference type="PATRIC" id="fig|1423815.3.peg.1949"/>
<dbReference type="GO" id="GO:0003677">
    <property type="term" value="F:DNA binding"/>
    <property type="evidence" value="ECO:0007669"/>
    <property type="project" value="UniProtKB-UniRule"/>
</dbReference>
<reference evidence="4 5" key="1">
    <citation type="journal article" date="2015" name="Genome Announc.">
        <title>Expanding the biotechnology potential of lactobacilli through comparative genomics of 213 strains and associated genera.</title>
        <authorList>
            <person name="Sun Z."/>
            <person name="Harris H.M."/>
            <person name="McCann A."/>
            <person name="Guo C."/>
            <person name="Argimon S."/>
            <person name="Zhang W."/>
            <person name="Yang X."/>
            <person name="Jeffery I.B."/>
            <person name="Cooney J.C."/>
            <person name="Kagawa T.F."/>
            <person name="Liu W."/>
            <person name="Song Y."/>
            <person name="Salvetti E."/>
            <person name="Wrobel A."/>
            <person name="Rasinkangas P."/>
            <person name="Parkhill J."/>
            <person name="Rea M.C."/>
            <person name="O'Sullivan O."/>
            <person name="Ritari J."/>
            <person name="Douillard F.P."/>
            <person name="Paul Ross R."/>
            <person name="Yang R."/>
            <person name="Briner A.E."/>
            <person name="Felis G.E."/>
            <person name="de Vos W.M."/>
            <person name="Barrangou R."/>
            <person name="Klaenhammer T.R."/>
            <person name="Caufield P.W."/>
            <person name="Cui Y."/>
            <person name="Zhang H."/>
            <person name="O'Toole P.W."/>
        </authorList>
    </citation>
    <scope>NUCLEOTIDE SEQUENCE [LARGE SCALE GENOMIC DNA]</scope>
    <source>
        <strain evidence="4 5">DSM 14857</strain>
    </source>
</reference>
<dbReference type="InterPro" id="IPR039532">
    <property type="entry name" value="TetR_C_Firmicutes"/>
</dbReference>
<dbReference type="PROSITE" id="PS50977">
    <property type="entry name" value="HTH_TETR_2"/>
    <property type="match status" value="1"/>
</dbReference>
<evidence type="ECO:0000259" key="3">
    <source>
        <dbReference type="PROSITE" id="PS50977"/>
    </source>
</evidence>
<dbReference type="InterPro" id="IPR050624">
    <property type="entry name" value="HTH-type_Tx_Regulator"/>
</dbReference>
<protein>
    <recommendedName>
        <fullName evidence="3">HTH tetR-type domain-containing protein</fullName>
    </recommendedName>
</protein>
<proteinExistence type="predicted"/>
<feature type="DNA-binding region" description="H-T-H motif" evidence="2">
    <location>
        <begin position="24"/>
        <end position="43"/>
    </location>
</feature>
<sequence length="180" mass="21040">MGTKKHLAVTLKELMQTEPVDKITINQLTSAANVARNTFYYHFEDINSLLEYIYAQEIVIQLHAYKQEQNWQDGLKVLLDYISNNRKFCLNTFRSVNRGLLEHFLYRVAFDMVTGVVEDLHPHCPDKLHDEIGNFYGLALSNQVIQWLTTDLQESKNEFCQRMNRMLCGSINNVVEHNQE</sequence>
<gene>
    <name evidence="4" type="ORF">FC27_GL001901</name>
</gene>
<dbReference type="Pfam" id="PF00440">
    <property type="entry name" value="TetR_N"/>
    <property type="match status" value="1"/>
</dbReference>
<dbReference type="InterPro" id="IPR001647">
    <property type="entry name" value="HTH_TetR"/>
</dbReference>
<dbReference type="PANTHER" id="PTHR43479">
    <property type="entry name" value="ACREF/ENVCD OPERON REPRESSOR-RELATED"/>
    <property type="match status" value="1"/>
</dbReference>
<keyword evidence="1 2" id="KW-0238">DNA-binding</keyword>
<feature type="domain" description="HTH tetR-type" evidence="3">
    <location>
        <begin position="1"/>
        <end position="61"/>
    </location>
</feature>
<organism evidence="4 5">
    <name type="scientific">Companilactobacillus versmoldensis DSM 14857 = KCTC 3814</name>
    <dbReference type="NCBI Taxonomy" id="1423815"/>
    <lineage>
        <taxon>Bacteria</taxon>
        <taxon>Bacillati</taxon>
        <taxon>Bacillota</taxon>
        <taxon>Bacilli</taxon>
        <taxon>Lactobacillales</taxon>
        <taxon>Lactobacillaceae</taxon>
        <taxon>Companilactobacillus</taxon>
    </lineage>
</organism>
<comment type="caution">
    <text evidence="4">The sequence shown here is derived from an EMBL/GenBank/DDBJ whole genome shotgun (WGS) entry which is preliminary data.</text>
</comment>
<dbReference type="Gene3D" id="1.10.357.10">
    <property type="entry name" value="Tetracycline Repressor, domain 2"/>
    <property type="match status" value="1"/>
</dbReference>
<dbReference type="RefSeq" id="WP_010625314.1">
    <property type="nucleotide sequence ID" value="NZ_AZFA01000006.1"/>
</dbReference>
<dbReference type="PANTHER" id="PTHR43479:SF7">
    <property type="entry name" value="TETR-FAMILY TRANSCRIPTIONAL REGULATOR"/>
    <property type="match status" value="1"/>
</dbReference>
<dbReference type="AlphaFoldDB" id="A0A0R1SDR4"/>
<dbReference type="EMBL" id="AZFA01000006">
    <property type="protein sequence ID" value="KRL67313.1"/>
    <property type="molecule type" value="Genomic_DNA"/>
</dbReference>
<evidence type="ECO:0000313" key="5">
    <source>
        <dbReference type="Proteomes" id="UP000051647"/>
    </source>
</evidence>
<evidence type="ECO:0000256" key="1">
    <source>
        <dbReference type="ARBA" id="ARBA00023125"/>
    </source>
</evidence>
<accession>A0A0R1SDR4</accession>
<dbReference type="Pfam" id="PF14278">
    <property type="entry name" value="TetR_C_8"/>
    <property type="match status" value="1"/>
</dbReference>
<name>A0A0R1SDR4_9LACO</name>
<dbReference type="OrthoDB" id="9810250at2"/>
<keyword evidence="5" id="KW-1185">Reference proteome</keyword>
<evidence type="ECO:0000256" key="2">
    <source>
        <dbReference type="PROSITE-ProRule" id="PRU00335"/>
    </source>
</evidence>
<evidence type="ECO:0000313" key="4">
    <source>
        <dbReference type="EMBL" id="KRL67313.1"/>
    </source>
</evidence>
<dbReference type="eggNOG" id="COG1309">
    <property type="taxonomic scope" value="Bacteria"/>
</dbReference>